<proteinExistence type="predicted"/>
<evidence type="ECO:0000313" key="5">
    <source>
        <dbReference type="Proteomes" id="UP000539710"/>
    </source>
</evidence>
<gene>
    <name evidence="3" type="ORF">H1R16_09235</name>
    <name evidence="2" type="ORF">H2507_06205</name>
</gene>
<name>A0A7D7LR57_9FLAO</name>
<reference evidence="3 4" key="1">
    <citation type="submission" date="2020-07" db="EMBL/GenBank/DDBJ databases">
        <title>Chryseobacterium sp.cx-624.</title>
        <authorList>
            <person name="Yang C."/>
        </authorList>
    </citation>
    <scope>NUCLEOTIDE SEQUENCE [LARGE SCALE GENOMIC DNA]</scope>
    <source>
        <strain evidence="3">Cx-624</strain>
        <strain evidence="4">cx-624</strain>
    </source>
</reference>
<dbReference type="RefSeq" id="WP_181886875.1">
    <property type="nucleotide sequence ID" value="NZ_CP059472.1"/>
</dbReference>
<accession>A0A7D7LR57</accession>
<feature type="transmembrane region" description="Helical" evidence="1">
    <location>
        <begin position="254"/>
        <end position="271"/>
    </location>
</feature>
<feature type="transmembrane region" description="Helical" evidence="1">
    <location>
        <begin position="7"/>
        <end position="24"/>
    </location>
</feature>
<dbReference type="EMBL" id="JACEUX010000002">
    <property type="protein sequence ID" value="MBA5246755.1"/>
    <property type="molecule type" value="Genomic_DNA"/>
</dbReference>
<protein>
    <recommendedName>
        <fullName evidence="6">DUF4350 domain-containing protein</fullName>
    </recommendedName>
</protein>
<keyword evidence="5" id="KW-1185">Reference proteome</keyword>
<organism evidence="3 4">
    <name type="scientific">Marnyiella aurantia</name>
    <dbReference type="NCBI Taxonomy" id="2758037"/>
    <lineage>
        <taxon>Bacteria</taxon>
        <taxon>Pseudomonadati</taxon>
        <taxon>Bacteroidota</taxon>
        <taxon>Flavobacteriia</taxon>
        <taxon>Flavobacteriales</taxon>
        <taxon>Weeksellaceae</taxon>
        <taxon>Marnyiella</taxon>
    </lineage>
</organism>
<dbReference type="KEGG" id="cbau:H1R16_09235"/>
<keyword evidence="1" id="KW-0472">Membrane</keyword>
<reference evidence="5" key="2">
    <citation type="submission" date="2020-07" db="EMBL/GenBank/DDBJ databases">
        <title>Flavobacterium sp. xlx-214.</title>
        <authorList>
            <person name="Yang C."/>
        </authorList>
    </citation>
    <scope>NUCLEOTIDE SEQUENCE [LARGE SCALE GENOMIC DNA]</scope>
    <source>
        <strain evidence="5">CX-624</strain>
    </source>
</reference>
<evidence type="ECO:0008006" key="6">
    <source>
        <dbReference type="Google" id="ProtNLM"/>
    </source>
</evidence>
<dbReference type="EMBL" id="CP059472">
    <property type="protein sequence ID" value="QMS97897.1"/>
    <property type="molecule type" value="Genomic_DNA"/>
</dbReference>
<keyword evidence="1" id="KW-1133">Transmembrane helix</keyword>
<evidence type="ECO:0000313" key="4">
    <source>
        <dbReference type="Proteomes" id="UP000515349"/>
    </source>
</evidence>
<dbReference type="Proteomes" id="UP000539710">
    <property type="component" value="Unassembled WGS sequence"/>
</dbReference>
<evidence type="ECO:0000313" key="3">
    <source>
        <dbReference type="EMBL" id="QMS97897.1"/>
    </source>
</evidence>
<dbReference type="Proteomes" id="UP000515349">
    <property type="component" value="Chromosome"/>
</dbReference>
<dbReference type="AlphaFoldDB" id="A0A7D7LR57"/>
<reference evidence="2" key="3">
    <citation type="submission" date="2020-07" db="EMBL/GenBank/DDBJ databases">
        <authorList>
            <person name="Yang C."/>
        </authorList>
    </citation>
    <scope>NUCLEOTIDE SEQUENCE</scope>
    <source>
        <strain evidence="2">Cx-624</strain>
    </source>
</reference>
<evidence type="ECO:0000256" key="1">
    <source>
        <dbReference type="SAM" id="Phobius"/>
    </source>
</evidence>
<sequence>MNKTFRLYGIIFIITLVLLALLQLNKREVTDWRKNYDVQQKSPFGMYVFNNEADALFSKKLVRVQNSPYKYYGDSIHGVHNIFVFQKRIDQESAKKIMNQVYNGSDAMIVSTVFPELLADTLKFRTGEYVELLDRLKLTDRKFNSDSLLLDKRPSNLVFDSPDKKSEILGFVESDEMMPSANFIKVKWGRGHFYLHSEPLAFTNYYLLKPGSEAYVQHVFSYLPDRETLWFTKATSESSSSPLRFILSQPTLKYAWWLFLGSLAMFVIFNVKRRQRVIPVIHPLQNKSVEFVKSIGNLYLQEGDFHDMMAKKAQYFLNKVRTDLLLDTKVLDEHFTKKLSLKTGNDLTEVEEAVVLISKAQDPSANVTKEELIRMNSLLDNLLR</sequence>
<keyword evidence="1" id="KW-0812">Transmembrane</keyword>
<evidence type="ECO:0000313" key="2">
    <source>
        <dbReference type="EMBL" id="MBA5246755.1"/>
    </source>
</evidence>